<dbReference type="EC" id="2.1.1.72" evidence="2"/>
<keyword evidence="7" id="KW-0238">DNA-binding</keyword>
<evidence type="ECO:0000256" key="5">
    <source>
        <dbReference type="ARBA" id="ARBA00022691"/>
    </source>
</evidence>
<evidence type="ECO:0000259" key="9">
    <source>
        <dbReference type="PROSITE" id="PS50109"/>
    </source>
</evidence>
<comment type="catalytic activity">
    <reaction evidence="8">
        <text>a 2'-deoxyadenosine in DNA + S-adenosyl-L-methionine = an N(6)-methyl-2'-deoxyadenosine in DNA + S-adenosyl-L-homocysteine + H(+)</text>
        <dbReference type="Rhea" id="RHEA:15197"/>
        <dbReference type="Rhea" id="RHEA-COMP:12418"/>
        <dbReference type="Rhea" id="RHEA-COMP:12419"/>
        <dbReference type="ChEBI" id="CHEBI:15378"/>
        <dbReference type="ChEBI" id="CHEBI:57856"/>
        <dbReference type="ChEBI" id="CHEBI:59789"/>
        <dbReference type="ChEBI" id="CHEBI:90615"/>
        <dbReference type="ChEBI" id="CHEBI:90616"/>
        <dbReference type="EC" id="2.1.1.72"/>
    </reaction>
</comment>
<feature type="domain" description="Histidine kinase" evidence="9">
    <location>
        <begin position="585"/>
        <end position="833"/>
    </location>
</feature>
<dbReference type="InterPro" id="IPR029063">
    <property type="entry name" value="SAM-dependent_MTases_sf"/>
</dbReference>
<evidence type="ECO:0000256" key="4">
    <source>
        <dbReference type="ARBA" id="ARBA00022679"/>
    </source>
</evidence>
<dbReference type="Gene3D" id="3.30.565.10">
    <property type="entry name" value="Histidine kinase-like ATPase, C-terminal domain"/>
    <property type="match status" value="1"/>
</dbReference>
<evidence type="ECO:0000313" key="11">
    <source>
        <dbReference type="Proteomes" id="UP000244090"/>
    </source>
</evidence>
<dbReference type="Pfam" id="PF02518">
    <property type="entry name" value="HATPase_c"/>
    <property type="match status" value="1"/>
</dbReference>
<dbReference type="InterPro" id="IPR044946">
    <property type="entry name" value="Restrct_endonuc_typeI_TRD_sf"/>
</dbReference>
<dbReference type="GO" id="GO:0008170">
    <property type="term" value="F:N-methyltransferase activity"/>
    <property type="evidence" value="ECO:0007669"/>
    <property type="project" value="InterPro"/>
</dbReference>
<organism evidence="10 11">
    <name type="scientific">Kordia periserrulae</name>
    <dbReference type="NCBI Taxonomy" id="701523"/>
    <lineage>
        <taxon>Bacteria</taxon>
        <taxon>Pseudomonadati</taxon>
        <taxon>Bacteroidota</taxon>
        <taxon>Flavobacteriia</taxon>
        <taxon>Flavobacteriales</taxon>
        <taxon>Flavobacteriaceae</taxon>
        <taxon>Kordia</taxon>
    </lineage>
</organism>
<dbReference type="RefSeq" id="WP_108115221.1">
    <property type="nucleotide sequence ID" value="NZ_QBKT01000005.1"/>
</dbReference>
<dbReference type="InterPro" id="IPR051537">
    <property type="entry name" value="DNA_Adenine_Mtase"/>
</dbReference>
<keyword evidence="3" id="KW-0489">Methyltransferase</keyword>
<dbReference type="InterPro" id="IPR005467">
    <property type="entry name" value="His_kinase_dom"/>
</dbReference>
<comment type="caution">
    <text evidence="10">The sequence shown here is derived from an EMBL/GenBank/DDBJ whole genome shotgun (WGS) entry which is preliminary data.</text>
</comment>
<evidence type="ECO:0000256" key="3">
    <source>
        <dbReference type="ARBA" id="ARBA00022603"/>
    </source>
</evidence>
<evidence type="ECO:0000256" key="6">
    <source>
        <dbReference type="ARBA" id="ARBA00022747"/>
    </source>
</evidence>
<evidence type="ECO:0000256" key="1">
    <source>
        <dbReference type="ARBA" id="ARBA00006594"/>
    </source>
</evidence>
<dbReference type="GO" id="GO:0009007">
    <property type="term" value="F:site-specific DNA-methyltransferase (adenine-specific) activity"/>
    <property type="evidence" value="ECO:0007669"/>
    <property type="project" value="UniProtKB-EC"/>
</dbReference>
<protein>
    <recommendedName>
        <fullName evidence="2">site-specific DNA-methyltransferase (adenine-specific)</fullName>
        <ecNumber evidence="2">2.1.1.72</ecNumber>
    </recommendedName>
</protein>
<dbReference type="OrthoDB" id="9814572at2"/>
<evidence type="ECO:0000256" key="2">
    <source>
        <dbReference type="ARBA" id="ARBA00011900"/>
    </source>
</evidence>
<evidence type="ECO:0000256" key="8">
    <source>
        <dbReference type="ARBA" id="ARBA00047942"/>
    </source>
</evidence>
<sequence length="835" mass="96351">MEDKKFLQIVAVLRTLKNTSDSNLSKIDALILECFLLILKKENILQTGIINYNSNRIEIKDTMSSLIKNALHFELEELYESYIYHLISIVKKYYFSSLISIITNIQNDFIEEKGTELFEFLLGETGGYRDAYADALQPQEVTKIINHFKPKRANYSYYNPFAGFASLAIDLPDTIEYIGEELNIATQVLAKLRLLIHDKPSSFILEQKDSLEDSYVNRKYNFIAFNPPFNLKFKRDLDYLSHKNKYFLRNNANAYIISECFKKLKKGGKMVFVMPNGFLYSKNKRENALKKFLVENQYLETIIALPSNILNFSSIPVNVIVLNKDESSGQHVRFIDATELHTKADGKRNVVKVDKVLSLIDSDTKNQLVRDISFQEIATNQYNLSVNRYVFEELEISEENKESLVPLKKILKRLPRVKPKQREGRFIRIRDLSDDETNLARSFDELEERELKSNANVLVDNCILLSTLHASLKPTIYKKEKHLVFYPRPMIFAATVDEAVVDIEYLVLELQKEYVLKQLKRNKTTGAIQKISINDLLTINVVLPSLEEQKSKKFAYKEKIVSNKLTEVKELKESYGIDVADENSFLRHQIAGRLKNIRGALSAVQQIIKEQVVKEMPEVLSLKRNEKLQQTLGGYLQILERDITDINKSVNIAGQEIDLTAIKYSKIEVLKFLTNYVEEIQDRDHNIFEITLDKDLELLKESDVKGIYIDGDKEYLRRIFDNIIENAEKHAFENQLNTNNKIKVELQYDFENLTLQIDFTNNGNSLPKDFTLEAYTRKGSMLGKNAGNGLGGWLINEVVKKHKGKLNITDKTSAEMLESEDITTIEIKLPITLKE</sequence>
<dbReference type="GO" id="GO:0003677">
    <property type="term" value="F:DNA binding"/>
    <property type="evidence" value="ECO:0007669"/>
    <property type="project" value="UniProtKB-KW"/>
</dbReference>
<dbReference type="SUPFAM" id="SSF55874">
    <property type="entry name" value="ATPase domain of HSP90 chaperone/DNA topoisomerase II/histidine kinase"/>
    <property type="match status" value="1"/>
</dbReference>
<dbReference type="InterPro" id="IPR036890">
    <property type="entry name" value="HATPase_C_sf"/>
</dbReference>
<dbReference type="Proteomes" id="UP000244090">
    <property type="component" value="Unassembled WGS sequence"/>
</dbReference>
<dbReference type="AlphaFoldDB" id="A0A2T6BYG5"/>
<dbReference type="PANTHER" id="PTHR42933:SF1">
    <property type="entry name" value="SITE-SPECIFIC DNA-METHYLTRANSFERASE (ADENINE-SPECIFIC)"/>
    <property type="match status" value="1"/>
</dbReference>
<evidence type="ECO:0000313" key="10">
    <source>
        <dbReference type="EMBL" id="PTX61112.1"/>
    </source>
</evidence>
<dbReference type="InterPro" id="IPR003356">
    <property type="entry name" value="DNA_methylase_A-5"/>
</dbReference>
<keyword evidence="5" id="KW-0949">S-adenosyl-L-methionine</keyword>
<dbReference type="GO" id="GO:0016301">
    <property type="term" value="F:kinase activity"/>
    <property type="evidence" value="ECO:0007669"/>
    <property type="project" value="UniProtKB-KW"/>
</dbReference>
<dbReference type="GO" id="GO:0009307">
    <property type="term" value="P:DNA restriction-modification system"/>
    <property type="evidence" value="ECO:0007669"/>
    <property type="project" value="UniProtKB-KW"/>
</dbReference>
<dbReference type="Pfam" id="PF02384">
    <property type="entry name" value="N6_Mtase"/>
    <property type="match status" value="1"/>
</dbReference>
<dbReference type="GO" id="GO:0032259">
    <property type="term" value="P:methylation"/>
    <property type="evidence" value="ECO:0007669"/>
    <property type="project" value="UniProtKB-KW"/>
</dbReference>
<dbReference type="EMBL" id="QBKT01000005">
    <property type="protein sequence ID" value="PTX61112.1"/>
    <property type="molecule type" value="Genomic_DNA"/>
</dbReference>
<dbReference type="SMART" id="SM00387">
    <property type="entry name" value="HATPase_c"/>
    <property type="match status" value="1"/>
</dbReference>
<dbReference type="Gene3D" id="3.40.50.150">
    <property type="entry name" value="Vaccinia Virus protein VP39"/>
    <property type="match status" value="1"/>
</dbReference>
<proteinExistence type="inferred from homology"/>
<keyword evidence="11" id="KW-1185">Reference proteome</keyword>
<name>A0A2T6BYG5_9FLAO</name>
<keyword evidence="10" id="KW-0418">Kinase</keyword>
<keyword evidence="4" id="KW-0808">Transferase</keyword>
<comment type="similarity">
    <text evidence="1">Belongs to the N(4)/N(6)-methyltransferase family.</text>
</comment>
<dbReference type="Gene3D" id="3.90.220.20">
    <property type="entry name" value="DNA methylase specificity domains"/>
    <property type="match status" value="1"/>
</dbReference>
<keyword evidence="6" id="KW-0680">Restriction system</keyword>
<accession>A0A2T6BYG5</accession>
<reference evidence="10 11" key="1">
    <citation type="submission" date="2018-04" db="EMBL/GenBank/DDBJ databases">
        <title>Genomic Encyclopedia of Archaeal and Bacterial Type Strains, Phase II (KMG-II): from individual species to whole genera.</title>
        <authorList>
            <person name="Goeker M."/>
        </authorList>
    </citation>
    <scope>NUCLEOTIDE SEQUENCE [LARGE SCALE GENOMIC DNA]</scope>
    <source>
        <strain evidence="10 11">DSM 25731</strain>
    </source>
</reference>
<gene>
    <name evidence="10" type="ORF">C8N46_105268</name>
</gene>
<dbReference type="InterPro" id="IPR003594">
    <property type="entry name" value="HATPase_dom"/>
</dbReference>
<evidence type="ECO:0000256" key="7">
    <source>
        <dbReference type="ARBA" id="ARBA00023125"/>
    </source>
</evidence>
<dbReference type="SUPFAM" id="SSF53335">
    <property type="entry name" value="S-adenosyl-L-methionine-dependent methyltransferases"/>
    <property type="match status" value="1"/>
</dbReference>
<dbReference type="PANTHER" id="PTHR42933">
    <property type="entry name" value="SLR6095 PROTEIN"/>
    <property type="match status" value="1"/>
</dbReference>
<dbReference type="PROSITE" id="PS50109">
    <property type="entry name" value="HIS_KIN"/>
    <property type="match status" value="1"/>
</dbReference>
<dbReference type="SUPFAM" id="SSF116734">
    <property type="entry name" value="DNA methylase specificity domain"/>
    <property type="match status" value="1"/>
</dbReference>